<protein>
    <submittedName>
        <fullName evidence="1">Uncharacterized protein</fullName>
    </submittedName>
</protein>
<name>X0GYP3_FUSOX</name>
<reference evidence="1" key="1">
    <citation type="submission" date="2011-11" db="EMBL/GenBank/DDBJ databases">
        <title>The Genome Sequence of Fusarium oxysporum PHW808.</title>
        <authorList>
            <consortium name="The Broad Institute Genome Sequencing Platform"/>
            <person name="Ma L.-J."/>
            <person name="Gale L.R."/>
            <person name="Schwartz D.C."/>
            <person name="Zhou S."/>
            <person name="Corby-Kistler H."/>
            <person name="Young S.K."/>
            <person name="Zeng Q."/>
            <person name="Gargeya S."/>
            <person name="Fitzgerald M."/>
            <person name="Haas B."/>
            <person name="Abouelleil A."/>
            <person name="Alvarado L."/>
            <person name="Arachchi H.M."/>
            <person name="Berlin A."/>
            <person name="Brown A."/>
            <person name="Chapman S.B."/>
            <person name="Chen Z."/>
            <person name="Dunbar C."/>
            <person name="Freedman E."/>
            <person name="Gearin G."/>
            <person name="Goldberg J."/>
            <person name="Griggs A."/>
            <person name="Gujja S."/>
            <person name="Heiman D."/>
            <person name="Howarth C."/>
            <person name="Larson L."/>
            <person name="Lui A."/>
            <person name="MacDonald P.J.P."/>
            <person name="Montmayeur A."/>
            <person name="Murphy C."/>
            <person name="Neiman D."/>
            <person name="Pearson M."/>
            <person name="Priest M."/>
            <person name="Roberts A."/>
            <person name="Saif S."/>
            <person name="Shea T."/>
            <person name="Shenoy N."/>
            <person name="Sisk P."/>
            <person name="Stolte C."/>
            <person name="Sykes S."/>
            <person name="Wortman J."/>
            <person name="Nusbaum C."/>
            <person name="Birren B."/>
        </authorList>
    </citation>
    <scope>NUCLEOTIDE SEQUENCE [LARGE SCALE GENOMIC DNA]</scope>
    <source>
        <strain evidence="1">54008</strain>
    </source>
</reference>
<dbReference type="HOGENOM" id="CLU_3299447_0_0_1"/>
<evidence type="ECO:0000313" key="1">
    <source>
        <dbReference type="EMBL" id="EXL65020.1"/>
    </source>
</evidence>
<proteinExistence type="predicted"/>
<dbReference type="Proteomes" id="UP000030676">
    <property type="component" value="Unassembled WGS sequence"/>
</dbReference>
<sequence>MFLYSTVARLTLRLMSRSVLALATLSASRRELGISLASTP</sequence>
<gene>
    <name evidence="1" type="ORF">FOPG_18737</name>
</gene>
<dbReference type="AlphaFoldDB" id="X0GYP3"/>
<organism evidence="1">
    <name type="scientific">Fusarium oxysporum f. sp. conglutinans race 2 54008</name>
    <dbReference type="NCBI Taxonomy" id="1089457"/>
    <lineage>
        <taxon>Eukaryota</taxon>
        <taxon>Fungi</taxon>
        <taxon>Dikarya</taxon>
        <taxon>Ascomycota</taxon>
        <taxon>Pezizomycotina</taxon>
        <taxon>Sordariomycetes</taxon>
        <taxon>Hypocreomycetidae</taxon>
        <taxon>Hypocreales</taxon>
        <taxon>Nectriaceae</taxon>
        <taxon>Fusarium</taxon>
        <taxon>Fusarium oxysporum species complex</taxon>
    </lineage>
</organism>
<dbReference type="EMBL" id="KK033777">
    <property type="protein sequence ID" value="EXL65020.1"/>
    <property type="molecule type" value="Genomic_DNA"/>
</dbReference>
<accession>X0GYP3</accession>
<reference evidence="1" key="2">
    <citation type="submission" date="2014-03" db="EMBL/GenBank/DDBJ databases">
        <title>The Genome Annotation of Fusarium oxysporum PHW808.</title>
        <authorList>
            <consortium name="The Broad Institute Genomics Platform"/>
            <person name="Ma L.-J."/>
            <person name="Corby-Kistler H."/>
            <person name="Broz K."/>
            <person name="Gale L.R."/>
            <person name="Jonkers W."/>
            <person name="O'Donnell K."/>
            <person name="Ploetz R."/>
            <person name="Steinberg C."/>
            <person name="Schwartz D.C."/>
            <person name="VanEtten H."/>
            <person name="Zhou S."/>
            <person name="Young S.K."/>
            <person name="Zeng Q."/>
            <person name="Gargeya S."/>
            <person name="Fitzgerald M."/>
            <person name="Abouelleil A."/>
            <person name="Alvarado L."/>
            <person name="Chapman S.B."/>
            <person name="Gainer-Dewar J."/>
            <person name="Goldberg J."/>
            <person name="Griggs A."/>
            <person name="Gujja S."/>
            <person name="Hansen M."/>
            <person name="Howarth C."/>
            <person name="Imamovic A."/>
            <person name="Ireland A."/>
            <person name="Larimer J."/>
            <person name="McCowan C."/>
            <person name="Murphy C."/>
            <person name="Pearson M."/>
            <person name="Poon T.W."/>
            <person name="Priest M."/>
            <person name="Roberts A."/>
            <person name="Saif S."/>
            <person name="Shea T."/>
            <person name="Sykes S."/>
            <person name="Wortman J."/>
            <person name="Nusbaum C."/>
            <person name="Birren B."/>
        </authorList>
    </citation>
    <scope>NUCLEOTIDE SEQUENCE</scope>
    <source>
        <strain evidence="1">54008</strain>
    </source>
</reference>